<dbReference type="InterPro" id="IPR000307">
    <property type="entry name" value="Ribosomal_bS16"/>
</dbReference>
<dbReference type="OrthoDB" id="407221at2759"/>
<evidence type="ECO:0000313" key="4">
    <source>
        <dbReference type="EMBL" id="KMM67851.1"/>
    </source>
</evidence>
<gene>
    <name evidence="4" type="ORF">CPAG_04184</name>
</gene>
<dbReference type="Gene3D" id="3.30.1320.10">
    <property type="match status" value="1"/>
</dbReference>
<dbReference type="EMBL" id="DS268110">
    <property type="protein sequence ID" value="KMM67851.1"/>
    <property type="molecule type" value="Genomic_DNA"/>
</dbReference>
<dbReference type="GO" id="GO:0032543">
    <property type="term" value="P:mitochondrial translation"/>
    <property type="evidence" value="ECO:0007669"/>
    <property type="project" value="TreeGrafter"/>
</dbReference>
<dbReference type="InterPro" id="IPR023803">
    <property type="entry name" value="Ribosomal_bS16_dom_sf"/>
</dbReference>
<dbReference type="PANTHER" id="PTHR12919">
    <property type="entry name" value="30S RIBOSOMAL PROTEIN S16"/>
    <property type="match status" value="1"/>
</dbReference>
<dbReference type="Proteomes" id="UP000054567">
    <property type="component" value="Unassembled WGS sequence"/>
</dbReference>
<dbReference type="HAMAP" id="MF_00385">
    <property type="entry name" value="Ribosomal_bS16"/>
    <property type="match status" value="1"/>
</dbReference>
<protein>
    <submittedName>
        <fullName evidence="4">Mitochondrial 37S ribosomal protein S16</fullName>
    </submittedName>
</protein>
<dbReference type="Pfam" id="PF00886">
    <property type="entry name" value="Ribosomal_S16"/>
    <property type="match status" value="1"/>
</dbReference>
<dbReference type="VEuPathDB" id="FungiDB:CPAG_04184"/>
<evidence type="ECO:0000256" key="2">
    <source>
        <dbReference type="ARBA" id="ARBA00022980"/>
    </source>
</evidence>
<organism evidence="4 5">
    <name type="scientific">Coccidioides posadasii RMSCC 3488</name>
    <dbReference type="NCBI Taxonomy" id="454284"/>
    <lineage>
        <taxon>Eukaryota</taxon>
        <taxon>Fungi</taxon>
        <taxon>Dikarya</taxon>
        <taxon>Ascomycota</taxon>
        <taxon>Pezizomycotina</taxon>
        <taxon>Eurotiomycetes</taxon>
        <taxon>Eurotiomycetidae</taxon>
        <taxon>Onygenales</taxon>
        <taxon>Onygenaceae</taxon>
        <taxon>Coccidioides</taxon>
    </lineage>
</organism>
<evidence type="ECO:0000256" key="3">
    <source>
        <dbReference type="ARBA" id="ARBA00023274"/>
    </source>
</evidence>
<evidence type="ECO:0000313" key="5">
    <source>
        <dbReference type="Proteomes" id="UP000054567"/>
    </source>
</evidence>
<keyword evidence="2 4" id="KW-0689">Ribosomal protein</keyword>
<dbReference type="PANTHER" id="PTHR12919:SF20">
    <property type="entry name" value="SMALL RIBOSOMAL SUBUNIT PROTEIN BS16M"/>
    <property type="match status" value="1"/>
</dbReference>
<comment type="similarity">
    <text evidence="1">Belongs to the bacterial ribosomal protein bS16 family.</text>
</comment>
<dbReference type="NCBIfam" id="TIGR00002">
    <property type="entry name" value="S16"/>
    <property type="match status" value="1"/>
</dbReference>
<dbReference type="GO" id="GO:0003735">
    <property type="term" value="F:structural constituent of ribosome"/>
    <property type="evidence" value="ECO:0007669"/>
    <property type="project" value="InterPro"/>
</dbReference>
<dbReference type="SUPFAM" id="SSF54565">
    <property type="entry name" value="Ribosomal protein S16"/>
    <property type="match status" value="1"/>
</dbReference>
<sequence>MVVRIRLSRFGNRHQPFFNIVVCQARTARDSKPIEVIGTYNPIPKKPLGLSEEEAKLARPYKDIALDQSRAKYWLGVGAQPSEPVWRLLSLAGLVESKLGRKRAEPPAAATNTS</sequence>
<reference evidence="5" key="2">
    <citation type="journal article" date="2009" name="Genome Res.">
        <title>Comparative genomic analyses of the human fungal pathogens Coccidioides and their relatives.</title>
        <authorList>
            <person name="Sharpton T.J."/>
            <person name="Stajich J.E."/>
            <person name="Rounsley S.D."/>
            <person name="Gardner M.J."/>
            <person name="Wortman J.R."/>
            <person name="Jordar V.S."/>
            <person name="Maiti R."/>
            <person name="Kodira C.D."/>
            <person name="Neafsey D.E."/>
            <person name="Zeng Q."/>
            <person name="Hung C.-Y."/>
            <person name="McMahan C."/>
            <person name="Muszewska A."/>
            <person name="Grynberg M."/>
            <person name="Mandel M.A."/>
            <person name="Kellner E.M."/>
            <person name="Barker B.M."/>
            <person name="Galgiani J.N."/>
            <person name="Orbach M.J."/>
            <person name="Kirkland T.N."/>
            <person name="Cole G.T."/>
            <person name="Henn M.R."/>
            <person name="Birren B.W."/>
            <person name="Taylor J.W."/>
        </authorList>
    </citation>
    <scope>NUCLEOTIDE SEQUENCE [LARGE SCALE GENOMIC DNA]</scope>
    <source>
        <strain evidence="5">RMSCC 3488</strain>
    </source>
</reference>
<dbReference type="GO" id="GO:0005763">
    <property type="term" value="C:mitochondrial small ribosomal subunit"/>
    <property type="evidence" value="ECO:0007669"/>
    <property type="project" value="TreeGrafter"/>
</dbReference>
<reference evidence="4 5" key="1">
    <citation type="submission" date="2007-06" db="EMBL/GenBank/DDBJ databases">
        <title>The Genome Sequence of Coccidioides posadasii RMSCC_3488.</title>
        <authorList>
            <consortium name="Coccidioides Genome Resources Consortium"/>
            <consortium name="The Broad Institute Genome Sequencing Platform"/>
            <person name="Henn M.R."/>
            <person name="Sykes S."/>
            <person name="Young S."/>
            <person name="Jaffe D."/>
            <person name="Berlin A."/>
            <person name="Alvarez P."/>
            <person name="Butler J."/>
            <person name="Gnerre S."/>
            <person name="Grabherr M."/>
            <person name="Mauceli E."/>
            <person name="Brockman W."/>
            <person name="Kodira C."/>
            <person name="Alvarado L."/>
            <person name="Zeng Q."/>
            <person name="Crawford M."/>
            <person name="Antoine C."/>
            <person name="Devon K."/>
            <person name="Galgiani J."/>
            <person name="Orsborn K."/>
            <person name="Lewis M.L."/>
            <person name="Nusbaum C."/>
            <person name="Galagan J."/>
            <person name="Birren B."/>
        </authorList>
    </citation>
    <scope>NUCLEOTIDE SEQUENCE [LARGE SCALE GENOMIC DNA]</scope>
    <source>
        <strain evidence="4 5">RMSCC 3488</strain>
    </source>
</reference>
<name>A0A0J6F4K8_COCPO</name>
<reference evidence="5" key="3">
    <citation type="journal article" date="2010" name="Genome Res.">
        <title>Population genomic sequencing of Coccidioides fungi reveals recent hybridization and transposon control.</title>
        <authorList>
            <person name="Neafsey D.E."/>
            <person name="Barker B.M."/>
            <person name="Sharpton T.J."/>
            <person name="Stajich J.E."/>
            <person name="Park D.J."/>
            <person name="Whiston E."/>
            <person name="Hung C.-Y."/>
            <person name="McMahan C."/>
            <person name="White J."/>
            <person name="Sykes S."/>
            <person name="Heiman D."/>
            <person name="Young S."/>
            <person name="Zeng Q."/>
            <person name="Abouelleil A."/>
            <person name="Aftuck L."/>
            <person name="Bessette D."/>
            <person name="Brown A."/>
            <person name="FitzGerald M."/>
            <person name="Lui A."/>
            <person name="Macdonald J.P."/>
            <person name="Priest M."/>
            <person name="Orbach M.J."/>
            <person name="Galgiani J.N."/>
            <person name="Kirkland T.N."/>
            <person name="Cole G.T."/>
            <person name="Birren B.W."/>
            <person name="Henn M.R."/>
            <person name="Taylor J.W."/>
            <person name="Rounsley S.D."/>
        </authorList>
    </citation>
    <scope>NUCLEOTIDE SEQUENCE [LARGE SCALE GENOMIC DNA]</scope>
    <source>
        <strain evidence="5">RMSCC 3488</strain>
    </source>
</reference>
<proteinExistence type="inferred from homology"/>
<keyword evidence="3" id="KW-0687">Ribonucleoprotein</keyword>
<dbReference type="AlphaFoldDB" id="A0A0J6F4K8"/>
<accession>A0A0J6F4K8</accession>
<evidence type="ECO:0000256" key="1">
    <source>
        <dbReference type="ARBA" id="ARBA00006668"/>
    </source>
</evidence>